<evidence type="ECO:0000313" key="5">
    <source>
        <dbReference type="EMBL" id="SDP29481.1"/>
    </source>
</evidence>
<evidence type="ECO:0000256" key="1">
    <source>
        <dbReference type="ARBA" id="ARBA00022598"/>
    </source>
</evidence>
<proteinExistence type="predicted"/>
<evidence type="ECO:0000313" key="6">
    <source>
        <dbReference type="Proteomes" id="UP000199077"/>
    </source>
</evidence>
<dbReference type="EC" id="6.3.4.15" evidence="3"/>
<evidence type="ECO:0000259" key="4">
    <source>
        <dbReference type="PROSITE" id="PS51733"/>
    </source>
</evidence>
<evidence type="ECO:0000256" key="2">
    <source>
        <dbReference type="ARBA" id="ARBA00023267"/>
    </source>
</evidence>
<dbReference type="Pfam" id="PF03099">
    <property type="entry name" value="BPL_LplA_LipB"/>
    <property type="match status" value="1"/>
</dbReference>
<dbReference type="OrthoDB" id="9807064at2"/>
<gene>
    <name evidence="5" type="ORF">SAMN04489867_1982</name>
</gene>
<protein>
    <recommendedName>
        <fullName evidence="3">biotin--[biotin carboxyl-carrier protein] ligase</fullName>
        <ecNumber evidence="3">6.3.4.15</ecNumber>
    </recommendedName>
</protein>
<keyword evidence="6" id="KW-1185">Reference proteome</keyword>
<reference evidence="6" key="1">
    <citation type="submission" date="2016-10" db="EMBL/GenBank/DDBJ databases">
        <authorList>
            <person name="Varghese N."/>
            <person name="Submissions S."/>
        </authorList>
    </citation>
    <scope>NUCLEOTIDE SEQUENCE [LARGE SCALE GENOMIC DNA]</scope>
    <source>
        <strain evidence="6">DSM 22329</strain>
    </source>
</reference>
<dbReference type="Gene3D" id="3.30.930.10">
    <property type="entry name" value="Bira Bifunctional Protein, Domain 2"/>
    <property type="match status" value="1"/>
</dbReference>
<dbReference type="PANTHER" id="PTHR12835:SF5">
    <property type="entry name" value="BIOTIN--PROTEIN LIGASE"/>
    <property type="match status" value="1"/>
</dbReference>
<feature type="domain" description="BPL/LPL catalytic" evidence="4">
    <location>
        <begin position="8"/>
        <end position="189"/>
    </location>
</feature>
<dbReference type="EMBL" id="LT629711">
    <property type="protein sequence ID" value="SDP29481.1"/>
    <property type="molecule type" value="Genomic_DNA"/>
</dbReference>
<dbReference type="PROSITE" id="PS51733">
    <property type="entry name" value="BPL_LPL_CATALYTIC"/>
    <property type="match status" value="1"/>
</dbReference>
<dbReference type="AlphaFoldDB" id="A0A1H0RJ56"/>
<evidence type="ECO:0000256" key="3">
    <source>
        <dbReference type="ARBA" id="ARBA00024227"/>
    </source>
</evidence>
<keyword evidence="1 5" id="KW-0436">Ligase</keyword>
<dbReference type="GO" id="GO:0005737">
    <property type="term" value="C:cytoplasm"/>
    <property type="evidence" value="ECO:0007669"/>
    <property type="project" value="TreeGrafter"/>
</dbReference>
<dbReference type="CDD" id="cd16442">
    <property type="entry name" value="BPL"/>
    <property type="match status" value="1"/>
</dbReference>
<dbReference type="STRING" id="443156.SAMN04489867_1982"/>
<organism evidence="5 6">
    <name type="scientific">Pedococcus dokdonensis</name>
    <dbReference type="NCBI Taxonomy" id="443156"/>
    <lineage>
        <taxon>Bacteria</taxon>
        <taxon>Bacillati</taxon>
        <taxon>Actinomycetota</taxon>
        <taxon>Actinomycetes</taxon>
        <taxon>Micrococcales</taxon>
        <taxon>Intrasporangiaceae</taxon>
        <taxon>Pedococcus</taxon>
    </lineage>
</organism>
<dbReference type="NCBIfam" id="TIGR00121">
    <property type="entry name" value="birA_ligase"/>
    <property type="match status" value="1"/>
</dbReference>
<keyword evidence="2" id="KW-0092">Biotin</keyword>
<sequence length="260" mass="27528">MRESLDREALHEALVTPGQPWTGVDVHPELGSTNLEAARLAEPWRVVVTDHQQAGRGRLGRVWDTPAHTSVTLSVLVPAPDQGRAWMPLATGLAVRDALAEVAGVEAGLKWPNDVLLPADAERKVCGILCELQPTGIVVGLGVNVDQDRAELPVDTATSLRLAGAPDVSRERLVVAVLTHLARWHAALSGTGADRSRVHAAYRSACLTVGREVELHVAGGEVRRVRAVGVDDEGRLVVASAGTEYPVAAGDVVHVRPSTG</sequence>
<name>A0A1H0RJ56_9MICO</name>
<dbReference type="InterPro" id="IPR004143">
    <property type="entry name" value="BPL_LPL_catalytic"/>
</dbReference>
<dbReference type="InterPro" id="IPR045864">
    <property type="entry name" value="aa-tRNA-synth_II/BPL/LPL"/>
</dbReference>
<accession>A0A1H0RJ56</accession>
<dbReference type="Proteomes" id="UP000199077">
    <property type="component" value="Chromosome I"/>
</dbReference>
<dbReference type="Pfam" id="PF02237">
    <property type="entry name" value="BPL_C"/>
    <property type="match status" value="1"/>
</dbReference>
<dbReference type="SUPFAM" id="SSF55681">
    <property type="entry name" value="Class II aaRS and biotin synthetases"/>
    <property type="match status" value="1"/>
</dbReference>
<dbReference type="Gene3D" id="2.30.30.100">
    <property type="match status" value="1"/>
</dbReference>
<dbReference type="InterPro" id="IPR003142">
    <property type="entry name" value="BPL_C"/>
</dbReference>
<dbReference type="GO" id="GO:0004077">
    <property type="term" value="F:biotin--[biotin carboxyl-carrier protein] ligase activity"/>
    <property type="evidence" value="ECO:0007669"/>
    <property type="project" value="UniProtKB-EC"/>
</dbReference>
<dbReference type="InterPro" id="IPR004408">
    <property type="entry name" value="Biotin_CoA_COase_ligase"/>
</dbReference>
<dbReference type="RefSeq" id="WP_091784697.1">
    <property type="nucleotide sequence ID" value="NZ_LT629711.1"/>
</dbReference>
<dbReference type="PANTHER" id="PTHR12835">
    <property type="entry name" value="BIOTIN PROTEIN LIGASE"/>
    <property type="match status" value="1"/>
</dbReference>